<dbReference type="PATRIC" id="fig|1341683.3.peg.1755"/>
<proteinExistence type="predicted"/>
<keyword evidence="3" id="KW-1185">Reference proteome</keyword>
<evidence type="ECO:0000256" key="1">
    <source>
        <dbReference type="SAM" id="SignalP"/>
    </source>
</evidence>
<dbReference type="HOGENOM" id="CLU_125822_0_0_6"/>
<sequence length="143" mass="15535">MKMTLKLLGLSAFAIGLTACQNVPQSYNGNSGYQVESKTENSAIISYTLAVHANRVANQNKLQNACKKVLGANQDYKIEILSSNEIANPASLPVSNSVQIGKTHTTFGLSNTSSNNNDDDYAMRNAMQTRPSTLTVIRYRCSI</sequence>
<dbReference type="Proteomes" id="UP000018418">
    <property type="component" value="Unassembled WGS sequence"/>
</dbReference>
<dbReference type="AlphaFoldDB" id="V2U9P4"/>
<dbReference type="PROSITE" id="PS51257">
    <property type="entry name" value="PROKAR_LIPOPROTEIN"/>
    <property type="match status" value="1"/>
</dbReference>
<feature type="chain" id="PRO_5004709899" evidence="1">
    <location>
        <begin position="20"/>
        <end position="143"/>
    </location>
</feature>
<gene>
    <name evidence="2" type="ORF">P255_01766</name>
</gene>
<dbReference type="RefSeq" id="WP_004900242.1">
    <property type="nucleotide sequence ID" value="NZ_BBTI01000002.1"/>
</dbReference>
<accession>V2U9P4</accession>
<feature type="signal peptide" evidence="1">
    <location>
        <begin position="1"/>
        <end position="19"/>
    </location>
</feature>
<reference evidence="2 3" key="1">
    <citation type="submission" date="2013-10" db="EMBL/GenBank/DDBJ databases">
        <title>The Genome Sequence of Acinetobacter brisouii CIP 110357.</title>
        <authorList>
            <consortium name="The Broad Institute Genomics Platform"/>
            <consortium name="The Broad Institute Genome Sequencing Center for Infectious Disease"/>
            <person name="Cerqueira G."/>
            <person name="Feldgarden M."/>
            <person name="Courvalin P."/>
            <person name="Grillot-Courvalin C."/>
            <person name="Clermont D."/>
            <person name="Rocha E."/>
            <person name="Yoon E.-J."/>
            <person name="Nemec A."/>
            <person name="Young S.K."/>
            <person name="Zeng Q."/>
            <person name="Gargeya S."/>
            <person name="Fitzgerald M."/>
            <person name="Abouelleil A."/>
            <person name="Alvarado L."/>
            <person name="Berlin A.M."/>
            <person name="Chapman S.B."/>
            <person name="Gainer-Dewar J."/>
            <person name="Goldberg J."/>
            <person name="Gnerre S."/>
            <person name="Griggs A."/>
            <person name="Gujja S."/>
            <person name="Hansen M."/>
            <person name="Howarth C."/>
            <person name="Imamovic A."/>
            <person name="Ireland A."/>
            <person name="Larimer J."/>
            <person name="McCowan C."/>
            <person name="Murphy C."/>
            <person name="Pearson M."/>
            <person name="Poon T.W."/>
            <person name="Priest M."/>
            <person name="Roberts A."/>
            <person name="Saif S."/>
            <person name="Shea T."/>
            <person name="Sykes S."/>
            <person name="Wortman J."/>
            <person name="Nusbaum C."/>
            <person name="Birren B."/>
        </authorList>
    </citation>
    <scope>NUCLEOTIDE SEQUENCE [LARGE SCALE GENOMIC DNA]</scope>
    <source>
        <strain evidence="2 3">CIP 110357</strain>
    </source>
</reference>
<dbReference type="EMBL" id="AYEU01000006">
    <property type="protein sequence ID" value="ESK51258.1"/>
    <property type="molecule type" value="Genomic_DNA"/>
</dbReference>
<evidence type="ECO:0000313" key="2">
    <source>
        <dbReference type="EMBL" id="ESK51258.1"/>
    </source>
</evidence>
<comment type="caution">
    <text evidence="2">The sequence shown here is derived from an EMBL/GenBank/DDBJ whole genome shotgun (WGS) entry which is preliminary data.</text>
</comment>
<evidence type="ECO:0000313" key="3">
    <source>
        <dbReference type="Proteomes" id="UP000018418"/>
    </source>
</evidence>
<name>V2U9P4_9GAMM</name>
<dbReference type="OrthoDB" id="6710943at2"/>
<keyword evidence="1" id="KW-0732">Signal</keyword>
<organism evidence="2 3">
    <name type="scientific">Acinetobacter brisouii CIP 110357</name>
    <dbReference type="NCBI Taxonomy" id="1341683"/>
    <lineage>
        <taxon>Bacteria</taxon>
        <taxon>Pseudomonadati</taxon>
        <taxon>Pseudomonadota</taxon>
        <taxon>Gammaproteobacteria</taxon>
        <taxon>Moraxellales</taxon>
        <taxon>Moraxellaceae</taxon>
        <taxon>Acinetobacter</taxon>
    </lineage>
</organism>
<protein>
    <submittedName>
        <fullName evidence="2">Uncharacterized protein</fullName>
    </submittedName>
</protein>